<sequence>MKTLGIIGAGDLGQQIAHYALYDRHYEKVVFFDDFSTAELINDIPLIGKTNDVEKAFNDNIFDELLIAVGYKHLSIKKELFEKFEKKIPLGKIIHSTVTVDPSARIENGAVIYPGCIIDAHVIIKENAVLNIACAIAHDTIIGRHSFLSPRVAVAGFTTIGERCFLGINSTIIDNLKINDTVQIGAGSVVIKSIEKGGLYAGNPARFIK</sequence>
<dbReference type="InterPro" id="IPR020019">
    <property type="entry name" value="AcTrfase_PglD-like"/>
</dbReference>
<evidence type="ECO:0000313" key="3">
    <source>
        <dbReference type="EMBL" id="MFD1601630.1"/>
    </source>
</evidence>
<protein>
    <submittedName>
        <fullName evidence="3">Acetyltransferase</fullName>
    </submittedName>
</protein>
<dbReference type="SUPFAM" id="SSF51161">
    <property type="entry name" value="Trimeric LpxA-like enzymes"/>
    <property type="match status" value="1"/>
</dbReference>
<organism evidence="3 4">
    <name type="scientific">Flavobacterium artemisiae</name>
    <dbReference type="NCBI Taxonomy" id="2126556"/>
    <lineage>
        <taxon>Bacteria</taxon>
        <taxon>Pseudomonadati</taxon>
        <taxon>Bacteroidota</taxon>
        <taxon>Flavobacteriia</taxon>
        <taxon>Flavobacteriales</taxon>
        <taxon>Flavobacteriaceae</taxon>
        <taxon>Flavobacterium</taxon>
    </lineage>
</organism>
<dbReference type="InterPro" id="IPR001451">
    <property type="entry name" value="Hexapep"/>
</dbReference>
<evidence type="ECO:0000256" key="1">
    <source>
        <dbReference type="ARBA" id="ARBA00007274"/>
    </source>
</evidence>
<dbReference type="InterPro" id="IPR050179">
    <property type="entry name" value="Trans_hexapeptide_repeat"/>
</dbReference>
<gene>
    <name evidence="3" type="ORF">ACFSC2_02640</name>
</gene>
<dbReference type="PANTHER" id="PTHR43300">
    <property type="entry name" value="ACETYLTRANSFERASE"/>
    <property type="match status" value="1"/>
</dbReference>
<dbReference type="Pfam" id="PF00132">
    <property type="entry name" value="Hexapep"/>
    <property type="match status" value="1"/>
</dbReference>
<dbReference type="CDD" id="cd03360">
    <property type="entry name" value="LbH_AT_putative"/>
    <property type="match status" value="1"/>
</dbReference>
<dbReference type="EMBL" id="JBHUDZ010000002">
    <property type="protein sequence ID" value="MFD1601630.1"/>
    <property type="molecule type" value="Genomic_DNA"/>
</dbReference>
<keyword evidence="4" id="KW-1185">Reference proteome</keyword>
<dbReference type="InterPro" id="IPR041561">
    <property type="entry name" value="PglD_N"/>
</dbReference>
<name>A0ABW4H8C5_9FLAO</name>
<dbReference type="Gene3D" id="3.40.50.20">
    <property type="match status" value="1"/>
</dbReference>
<comment type="similarity">
    <text evidence="1">Belongs to the transferase hexapeptide repeat family.</text>
</comment>
<evidence type="ECO:0000259" key="2">
    <source>
        <dbReference type="Pfam" id="PF17836"/>
    </source>
</evidence>
<feature type="domain" description="PglD N-terminal" evidence="2">
    <location>
        <begin position="4"/>
        <end position="83"/>
    </location>
</feature>
<comment type="caution">
    <text evidence="3">The sequence shown here is derived from an EMBL/GenBank/DDBJ whole genome shotgun (WGS) entry which is preliminary data.</text>
</comment>
<dbReference type="Pfam" id="PF17836">
    <property type="entry name" value="PglD_N"/>
    <property type="match status" value="1"/>
</dbReference>
<proteinExistence type="inferred from homology"/>
<dbReference type="InterPro" id="IPR011004">
    <property type="entry name" value="Trimer_LpxA-like_sf"/>
</dbReference>
<reference evidence="4" key="1">
    <citation type="journal article" date="2019" name="Int. J. Syst. Evol. Microbiol.">
        <title>The Global Catalogue of Microorganisms (GCM) 10K type strain sequencing project: providing services to taxonomists for standard genome sequencing and annotation.</title>
        <authorList>
            <consortium name="The Broad Institute Genomics Platform"/>
            <consortium name="The Broad Institute Genome Sequencing Center for Infectious Disease"/>
            <person name="Wu L."/>
            <person name="Ma J."/>
        </authorList>
    </citation>
    <scope>NUCLEOTIDE SEQUENCE [LARGE SCALE GENOMIC DNA]</scope>
    <source>
        <strain evidence="4">CCUG 70865</strain>
    </source>
</reference>
<dbReference type="NCBIfam" id="TIGR03570">
    <property type="entry name" value="NeuD_NnaD"/>
    <property type="match status" value="1"/>
</dbReference>
<evidence type="ECO:0000313" key="4">
    <source>
        <dbReference type="Proteomes" id="UP001597138"/>
    </source>
</evidence>
<dbReference type="RefSeq" id="WP_379816062.1">
    <property type="nucleotide sequence ID" value="NZ_JBHUDZ010000002.1"/>
</dbReference>
<dbReference type="PANTHER" id="PTHR43300:SF7">
    <property type="entry name" value="UDP-N-ACETYLBACILLOSAMINE N-ACETYLTRANSFERASE"/>
    <property type="match status" value="1"/>
</dbReference>
<accession>A0ABW4H8C5</accession>
<dbReference type="Gene3D" id="2.160.10.10">
    <property type="entry name" value="Hexapeptide repeat proteins"/>
    <property type="match status" value="2"/>
</dbReference>
<dbReference type="Proteomes" id="UP001597138">
    <property type="component" value="Unassembled WGS sequence"/>
</dbReference>